<reference evidence="3" key="1">
    <citation type="journal article" date="2019" name="Int. J. Syst. Evol. Microbiol.">
        <title>The Global Catalogue of Microorganisms (GCM) 10K type strain sequencing project: providing services to taxonomists for standard genome sequencing and annotation.</title>
        <authorList>
            <consortium name="The Broad Institute Genomics Platform"/>
            <consortium name="The Broad Institute Genome Sequencing Center for Infectious Disease"/>
            <person name="Wu L."/>
            <person name="Ma J."/>
        </authorList>
    </citation>
    <scope>NUCLEOTIDE SEQUENCE [LARGE SCALE GENOMIC DNA]</scope>
    <source>
        <strain evidence="3">CGMCC 4.1648</strain>
    </source>
</reference>
<dbReference type="Pfam" id="PF19631">
    <property type="entry name" value="Trypco2"/>
    <property type="match status" value="1"/>
</dbReference>
<dbReference type="Proteomes" id="UP001595829">
    <property type="component" value="Unassembled WGS sequence"/>
</dbReference>
<dbReference type="InterPro" id="IPR045608">
    <property type="entry name" value="Trypco2"/>
</dbReference>
<sequence length="86" mass="9120">MQELRRDLYAAQDAGAGQQLRFEAEQAQLTLEANGEVGGGLGNTSRQTLTLQVHDEALGSERALRASPSPAATPVRATLFRVVLSG</sequence>
<evidence type="ECO:0000259" key="1">
    <source>
        <dbReference type="Pfam" id="PF19631"/>
    </source>
</evidence>
<accession>A0ABV9XKR5</accession>
<dbReference type="RefSeq" id="WP_345691061.1">
    <property type="nucleotide sequence ID" value="NZ_BAABIT010000001.1"/>
</dbReference>
<dbReference type="EMBL" id="JBHSJD010000017">
    <property type="protein sequence ID" value="MFC5024981.1"/>
    <property type="molecule type" value="Genomic_DNA"/>
</dbReference>
<feature type="domain" description="Trypsin-co-occurring" evidence="1">
    <location>
        <begin position="2"/>
        <end position="33"/>
    </location>
</feature>
<name>A0ABV9XKR5_9ACTN</name>
<proteinExistence type="predicted"/>
<keyword evidence="3" id="KW-1185">Reference proteome</keyword>
<evidence type="ECO:0000313" key="3">
    <source>
        <dbReference type="Proteomes" id="UP001595829"/>
    </source>
</evidence>
<comment type="caution">
    <text evidence="2">The sequence shown here is derived from an EMBL/GenBank/DDBJ whole genome shotgun (WGS) entry which is preliminary data.</text>
</comment>
<protein>
    <submittedName>
        <fullName evidence="2">Trypco2 family protein</fullName>
    </submittedName>
</protein>
<gene>
    <name evidence="2" type="ORF">ACFPM3_22920</name>
</gene>
<evidence type="ECO:0000313" key="2">
    <source>
        <dbReference type="EMBL" id="MFC5024981.1"/>
    </source>
</evidence>
<organism evidence="2 3">
    <name type="scientific">Streptomyces coeruleoprunus</name>
    <dbReference type="NCBI Taxonomy" id="285563"/>
    <lineage>
        <taxon>Bacteria</taxon>
        <taxon>Bacillati</taxon>
        <taxon>Actinomycetota</taxon>
        <taxon>Actinomycetes</taxon>
        <taxon>Kitasatosporales</taxon>
        <taxon>Streptomycetaceae</taxon>
        <taxon>Streptomyces</taxon>
    </lineage>
</organism>